<dbReference type="AlphaFoldDB" id="A0A928BRU3"/>
<evidence type="ECO:0000313" key="2">
    <source>
        <dbReference type="Proteomes" id="UP000763088"/>
    </source>
</evidence>
<sequence>MENSSLNPTQLHLLKMFSFNNSEEYAREIQEVLTKHFQKRLDAEADRLWDEGILDQKRLDEINKMDLHKLK</sequence>
<proteinExistence type="predicted"/>
<dbReference type="EMBL" id="SUYD01000001">
    <property type="protein sequence ID" value="MBE6264952.1"/>
    <property type="molecule type" value="Genomic_DNA"/>
</dbReference>
<dbReference type="Proteomes" id="UP000763088">
    <property type="component" value="Unassembled WGS sequence"/>
</dbReference>
<reference evidence="1" key="1">
    <citation type="submission" date="2019-04" db="EMBL/GenBank/DDBJ databases">
        <title>Evolution of Biomass-Degrading Anaerobic Consortia Revealed by Metagenomics.</title>
        <authorList>
            <person name="Peng X."/>
        </authorList>
    </citation>
    <scope>NUCLEOTIDE SEQUENCE</scope>
    <source>
        <strain evidence="1">SIG141</strain>
    </source>
</reference>
<accession>A0A928BRU3</accession>
<gene>
    <name evidence="1" type="ORF">E7102_00560</name>
</gene>
<evidence type="ECO:0000313" key="1">
    <source>
        <dbReference type="EMBL" id="MBE6264952.1"/>
    </source>
</evidence>
<comment type="caution">
    <text evidence="1">The sequence shown here is derived from an EMBL/GenBank/DDBJ whole genome shotgun (WGS) entry which is preliminary data.</text>
</comment>
<name>A0A928BRU3_XYLRU</name>
<organism evidence="1 2">
    <name type="scientific">Xylanibacter ruminicola</name>
    <name type="common">Prevotella ruminicola</name>
    <dbReference type="NCBI Taxonomy" id="839"/>
    <lineage>
        <taxon>Bacteria</taxon>
        <taxon>Pseudomonadati</taxon>
        <taxon>Bacteroidota</taxon>
        <taxon>Bacteroidia</taxon>
        <taxon>Bacteroidales</taxon>
        <taxon>Prevotellaceae</taxon>
        <taxon>Xylanibacter</taxon>
    </lineage>
</organism>
<protein>
    <submittedName>
        <fullName evidence="1">Uncharacterized protein</fullName>
    </submittedName>
</protein>